<dbReference type="OrthoDB" id="6434618at2759"/>
<keyword evidence="3" id="KW-1185">Reference proteome</keyword>
<accession>A0A8X6YJS0</accession>
<evidence type="ECO:0000313" key="2">
    <source>
        <dbReference type="EMBL" id="GFY73628.1"/>
    </source>
</evidence>
<protein>
    <submittedName>
        <fullName evidence="2">Uncharacterized protein</fullName>
    </submittedName>
</protein>
<dbReference type="AlphaFoldDB" id="A0A8X6YJS0"/>
<comment type="caution">
    <text evidence="2">The sequence shown here is derived from an EMBL/GenBank/DDBJ whole genome shotgun (WGS) entry which is preliminary data.</text>
</comment>
<evidence type="ECO:0000313" key="3">
    <source>
        <dbReference type="Proteomes" id="UP000886998"/>
    </source>
</evidence>
<gene>
    <name evidence="2" type="ORF">TNIN_311781</name>
</gene>
<sequence>MTNAAYGLLIHHVRKHVLDDQHGWSLRYDTRFQSSSKQNSENQEKIRTPSFDWPPIPPIGVIKQPLDTAPL</sequence>
<name>A0A8X6YJS0_9ARAC</name>
<evidence type="ECO:0000256" key="1">
    <source>
        <dbReference type="SAM" id="MobiDB-lite"/>
    </source>
</evidence>
<organism evidence="2 3">
    <name type="scientific">Trichonephila inaurata madagascariensis</name>
    <dbReference type="NCBI Taxonomy" id="2747483"/>
    <lineage>
        <taxon>Eukaryota</taxon>
        <taxon>Metazoa</taxon>
        <taxon>Ecdysozoa</taxon>
        <taxon>Arthropoda</taxon>
        <taxon>Chelicerata</taxon>
        <taxon>Arachnida</taxon>
        <taxon>Araneae</taxon>
        <taxon>Araneomorphae</taxon>
        <taxon>Entelegynae</taxon>
        <taxon>Araneoidea</taxon>
        <taxon>Nephilidae</taxon>
        <taxon>Trichonephila</taxon>
        <taxon>Trichonephila inaurata</taxon>
    </lineage>
</organism>
<feature type="region of interest" description="Disordered" evidence="1">
    <location>
        <begin position="32"/>
        <end position="71"/>
    </location>
</feature>
<dbReference type="EMBL" id="BMAV01020249">
    <property type="protein sequence ID" value="GFY73628.1"/>
    <property type="molecule type" value="Genomic_DNA"/>
</dbReference>
<reference evidence="2" key="1">
    <citation type="submission" date="2020-08" db="EMBL/GenBank/DDBJ databases">
        <title>Multicomponent nature underlies the extraordinary mechanical properties of spider dragline silk.</title>
        <authorList>
            <person name="Kono N."/>
            <person name="Nakamura H."/>
            <person name="Mori M."/>
            <person name="Yoshida Y."/>
            <person name="Ohtoshi R."/>
            <person name="Malay A.D."/>
            <person name="Moran D.A.P."/>
            <person name="Tomita M."/>
            <person name="Numata K."/>
            <person name="Arakawa K."/>
        </authorList>
    </citation>
    <scope>NUCLEOTIDE SEQUENCE</scope>
</reference>
<proteinExistence type="predicted"/>
<dbReference type="Proteomes" id="UP000886998">
    <property type="component" value="Unassembled WGS sequence"/>
</dbReference>